<dbReference type="PANTHER" id="PTHR34857:SF2">
    <property type="entry name" value="SLL0384 PROTEIN"/>
    <property type="match status" value="1"/>
</dbReference>
<evidence type="ECO:0000256" key="6">
    <source>
        <dbReference type="SAM" id="Phobius"/>
    </source>
</evidence>
<name>A0A1S6IYY4_9FIRM</name>
<feature type="transmembrane region" description="Helical" evidence="6">
    <location>
        <begin position="70"/>
        <end position="95"/>
    </location>
</feature>
<accession>A0A1S6IYY4</accession>
<proteinExistence type="predicted"/>
<evidence type="ECO:0000256" key="4">
    <source>
        <dbReference type="ARBA" id="ARBA00022989"/>
    </source>
</evidence>
<dbReference type="PANTHER" id="PTHR34857">
    <property type="entry name" value="SLL0384 PROTEIN"/>
    <property type="match status" value="1"/>
</dbReference>
<feature type="transmembrane region" description="Helical" evidence="6">
    <location>
        <begin position="107"/>
        <end position="128"/>
    </location>
</feature>
<feature type="transmembrane region" description="Helical" evidence="6">
    <location>
        <begin position="43"/>
        <end position="64"/>
    </location>
</feature>
<dbReference type="InterPro" id="IPR051611">
    <property type="entry name" value="ECF_transporter_component"/>
</dbReference>
<keyword evidence="2" id="KW-1003">Cell membrane</keyword>
<dbReference type="Pfam" id="PF02361">
    <property type="entry name" value="CbiQ"/>
    <property type="match status" value="1"/>
</dbReference>
<dbReference type="NCBIfam" id="TIGR02454">
    <property type="entry name" value="ECF_T_CbiQ"/>
    <property type="match status" value="1"/>
</dbReference>
<keyword evidence="5 6" id="KW-0472">Membrane</keyword>
<dbReference type="InterPro" id="IPR003339">
    <property type="entry name" value="ABC/ECF_trnsptr_transmembrane"/>
</dbReference>
<evidence type="ECO:0000256" key="3">
    <source>
        <dbReference type="ARBA" id="ARBA00022692"/>
    </source>
</evidence>
<reference evidence="7 8" key="1">
    <citation type="journal article" date="2016" name="Int. J. Syst. Evol. Microbiol.">
        <title>Desulfotomaculum ferrireducens sp. nov., a moderately thermophilic sulfate-reducing and dissimilatory Fe(III)-reducing bacterium isolated from compost.</title>
        <authorList>
            <person name="Yang G."/>
            <person name="Guo J."/>
            <person name="Zhuang L."/>
            <person name="Yuan Y."/>
            <person name="Zhou S."/>
        </authorList>
    </citation>
    <scope>NUCLEOTIDE SEQUENCE [LARGE SCALE GENOMIC DNA]</scope>
    <source>
        <strain evidence="7 8">GSS09</strain>
    </source>
</reference>
<evidence type="ECO:0000256" key="5">
    <source>
        <dbReference type="ARBA" id="ARBA00023136"/>
    </source>
</evidence>
<dbReference type="EMBL" id="CP019698">
    <property type="protein sequence ID" value="AQS59979.1"/>
    <property type="molecule type" value="Genomic_DNA"/>
</dbReference>
<dbReference type="InterPro" id="IPR012809">
    <property type="entry name" value="ECF_CbiQ"/>
</dbReference>
<dbReference type="Proteomes" id="UP000189464">
    <property type="component" value="Chromosome"/>
</dbReference>
<dbReference type="OrthoDB" id="8585740at2"/>
<evidence type="ECO:0000256" key="2">
    <source>
        <dbReference type="ARBA" id="ARBA00022475"/>
    </source>
</evidence>
<dbReference type="GO" id="GO:0043190">
    <property type="term" value="C:ATP-binding cassette (ABC) transporter complex"/>
    <property type="evidence" value="ECO:0007669"/>
    <property type="project" value="InterPro"/>
</dbReference>
<protein>
    <submittedName>
        <fullName evidence="7">Cobalt ECF transporter T component CbiQ</fullName>
    </submittedName>
</protein>
<keyword evidence="4 6" id="KW-1133">Transmembrane helix</keyword>
<dbReference type="GO" id="GO:0006824">
    <property type="term" value="P:cobalt ion transport"/>
    <property type="evidence" value="ECO:0007669"/>
    <property type="project" value="InterPro"/>
</dbReference>
<dbReference type="KEGG" id="dfg:B0537_13385"/>
<evidence type="ECO:0000256" key="1">
    <source>
        <dbReference type="ARBA" id="ARBA00004651"/>
    </source>
</evidence>
<keyword evidence="3 6" id="KW-0812">Transmembrane</keyword>
<comment type="subcellular location">
    <subcellularLocation>
        <location evidence="1">Cell membrane</location>
        <topology evidence="1">Multi-pass membrane protein</topology>
    </subcellularLocation>
</comment>
<organism evidence="7 8">
    <name type="scientific">Desulforamulus ferrireducens</name>
    <dbReference type="NCBI Taxonomy" id="1833852"/>
    <lineage>
        <taxon>Bacteria</taxon>
        <taxon>Bacillati</taxon>
        <taxon>Bacillota</taxon>
        <taxon>Clostridia</taxon>
        <taxon>Eubacteriales</taxon>
        <taxon>Peptococcaceae</taxon>
        <taxon>Desulforamulus</taxon>
    </lineage>
</organism>
<gene>
    <name evidence="7" type="ORF">B0537_13385</name>
</gene>
<dbReference type="STRING" id="1833852.B0537_13385"/>
<dbReference type="RefSeq" id="WP_077715021.1">
    <property type="nucleotide sequence ID" value="NZ_CP019698.1"/>
</dbReference>
<evidence type="ECO:0000313" key="8">
    <source>
        <dbReference type="Proteomes" id="UP000189464"/>
    </source>
</evidence>
<dbReference type="AlphaFoldDB" id="A0A1S6IYY4"/>
<evidence type="ECO:0000313" key="7">
    <source>
        <dbReference type="EMBL" id="AQS59979.1"/>
    </source>
</evidence>
<feature type="transmembrane region" description="Helical" evidence="6">
    <location>
        <begin position="20"/>
        <end position="36"/>
    </location>
</feature>
<sequence>MSFLRERPAAVGWITTVDPRVKVVAIFMFVIIISTLHNTRVLLAALLLLLGSSFAVGISGGYLLKRLTLILPFGGLMLCLLPFTTPGEPVFTLYLGVLELTATREGWAAVVLPGLRMITAFMGMFFLAATTTLPEIIHALQHLKVPKIFIVLMDFTVRYLAVVLDELARMQTARKARSFVAGKNLWHWHSVKTIGSTLGLLFLRAYDRSERVYLAMLSRGYDGSPPCCGHCHRIKKRDLCWGAGVITTAGAFKFFDLGVQQWILLLK</sequence>
<keyword evidence="8" id="KW-1185">Reference proteome</keyword>
<dbReference type="CDD" id="cd16914">
    <property type="entry name" value="EcfT"/>
    <property type="match status" value="1"/>
</dbReference>